<reference evidence="6 7" key="1">
    <citation type="submission" date="2020-08" db="EMBL/GenBank/DDBJ databases">
        <title>Genomic Encyclopedia of Type Strains, Phase IV (KMG-IV): sequencing the most valuable type-strain genomes for metagenomic binning, comparative biology and taxonomic classification.</title>
        <authorList>
            <person name="Goeker M."/>
        </authorList>
    </citation>
    <scope>NUCLEOTIDE SEQUENCE [LARGE SCALE GENOMIC DNA]</scope>
    <source>
        <strain evidence="6 7">DSM 25024</strain>
    </source>
</reference>
<dbReference type="SUPFAM" id="SSF52540">
    <property type="entry name" value="P-loop containing nucleoside triphosphate hydrolases"/>
    <property type="match status" value="1"/>
</dbReference>
<comment type="similarity">
    <text evidence="1">Belongs to the ABC transporter superfamily.</text>
</comment>
<dbReference type="InterPro" id="IPR015860">
    <property type="entry name" value="ABC_transpr_TagH-like"/>
</dbReference>
<evidence type="ECO:0000256" key="4">
    <source>
        <dbReference type="ARBA" id="ARBA00022840"/>
    </source>
</evidence>
<name>A0A7W6BXE3_9HYPH</name>
<dbReference type="InterPro" id="IPR003439">
    <property type="entry name" value="ABC_transporter-like_ATP-bd"/>
</dbReference>
<dbReference type="GO" id="GO:0140359">
    <property type="term" value="F:ABC-type transporter activity"/>
    <property type="evidence" value="ECO:0007669"/>
    <property type="project" value="InterPro"/>
</dbReference>
<dbReference type="PANTHER" id="PTHR46743">
    <property type="entry name" value="TEICHOIC ACIDS EXPORT ATP-BINDING PROTEIN TAGH"/>
    <property type="match status" value="1"/>
</dbReference>
<dbReference type="EMBL" id="JACIDO010000003">
    <property type="protein sequence ID" value="MBB3935471.1"/>
    <property type="molecule type" value="Genomic_DNA"/>
</dbReference>
<organism evidence="6 7">
    <name type="scientific">Aureimonas phyllosphaerae</name>
    <dbReference type="NCBI Taxonomy" id="1166078"/>
    <lineage>
        <taxon>Bacteria</taxon>
        <taxon>Pseudomonadati</taxon>
        <taxon>Pseudomonadota</taxon>
        <taxon>Alphaproteobacteria</taxon>
        <taxon>Hyphomicrobiales</taxon>
        <taxon>Aurantimonadaceae</taxon>
        <taxon>Aureimonas</taxon>
    </lineage>
</organism>
<evidence type="ECO:0000256" key="1">
    <source>
        <dbReference type="ARBA" id="ARBA00005417"/>
    </source>
</evidence>
<gene>
    <name evidence="6" type="ORF">GGR05_001615</name>
</gene>
<sequence length="250" mass="27049">MASITFENVSVDIPVFNATNRSLKNNIISVATGGQISPRDTKRMSVRAIDGLNLRLDHGTRVGLVGHNGAGKSTMLRVMAGIYAPTGGRVVVEGDVAPMFDLAFGMDPDATGWDNIILRGRLLGFSKSEIRKRMDEIGAVSDLGGFLDMPMRTYSTGMATRLAFAVSTSIRPDILLIDEGIGAGDAAFIQQAKERMRSFIGEAGLLVLASHSDDLLRQWCTTALWMEHGRMRMHGPIEEVLAAYQASLHG</sequence>
<dbReference type="InterPro" id="IPR027417">
    <property type="entry name" value="P-loop_NTPase"/>
</dbReference>
<dbReference type="InterPro" id="IPR003593">
    <property type="entry name" value="AAA+_ATPase"/>
</dbReference>
<keyword evidence="4 6" id="KW-0067">ATP-binding</keyword>
<protein>
    <submittedName>
        <fullName evidence="6">ABC-2 type transport system ATP-binding protein/lipopolysaccharide transport system ATP-binding protein</fullName>
    </submittedName>
</protein>
<dbReference type="Pfam" id="PF00005">
    <property type="entry name" value="ABC_tran"/>
    <property type="match status" value="1"/>
</dbReference>
<dbReference type="AlphaFoldDB" id="A0A7W6BXE3"/>
<accession>A0A7W6BXE3</accession>
<keyword evidence="2" id="KW-0813">Transport</keyword>
<dbReference type="GO" id="GO:0016020">
    <property type="term" value="C:membrane"/>
    <property type="evidence" value="ECO:0007669"/>
    <property type="project" value="InterPro"/>
</dbReference>
<feature type="domain" description="ABC transporter" evidence="5">
    <location>
        <begin position="23"/>
        <end position="250"/>
    </location>
</feature>
<comment type="caution">
    <text evidence="6">The sequence shown here is derived from an EMBL/GenBank/DDBJ whole genome shotgun (WGS) entry which is preliminary data.</text>
</comment>
<dbReference type="InterPro" id="IPR050683">
    <property type="entry name" value="Bact_Polysacc_Export_ATP-bd"/>
</dbReference>
<keyword evidence="3" id="KW-0547">Nucleotide-binding</keyword>
<dbReference type="GO" id="GO:0005524">
    <property type="term" value="F:ATP binding"/>
    <property type="evidence" value="ECO:0007669"/>
    <property type="project" value="UniProtKB-KW"/>
</dbReference>
<dbReference type="RefSeq" id="WP_090960243.1">
    <property type="nucleotide sequence ID" value="NZ_FOOA01000003.1"/>
</dbReference>
<dbReference type="Gene3D" id="3.40.50.300">
    <property type="entry name" value="P-loop containing nucleotide triphosphate hydrolases"/>
    <property type="match status" value="1"/>
</dbReference>
<evidence type="ECO:0000259" key="5">
    <source>
        <dbReference type="PROSITE" id="PS50893"/>
    </source>
</evidence>
<evidence type="ECO:0000256" key="2">
    <source>
        <dbReference type="ARBA" id="ARBA00022448"/>
    </source>
</evidence>
<dbReference type="GO" id="GO:0016887">
    <property type="term" value="F:ATP hydrolysis activity"/>
    <property type="evidence" value="ECO:0007669"/>
    <property type="project" value="InterPro"/>
</dbReference>
<keyword evidence="7" id="KW-1185">Reference proteome</keyword>
<evidence type="ECO:0000313" key="6">
    <source>
        <dbReference type="EMBL" id="MBB3935471.1"/>
    </source>
</evidence>
<dbReference type="PROSITE" id="PS50893">
    <property type="entry name" value="ABC_TRANSPORTER_2"/>
    <property type="match status" value="1"/>
</dbReference>
<evidence type="ECO:0000313" key="7">
    <source>
        <dbReference type="Proteomes" id="UP000531216"/>
    </source>
</evidence>
<dbReference type="SMART" id="SM00382">
    <property type="entry name" value="AAA"/>
    <property type="match status" value="1"/>
</dbReference>
<proteinExistence type="inferred from homology"/>
<dbReference type="CDD" id="cd03220">
    <property type="entry name" value="ABC_KpsT_Wzt"/>
    <property type="match status" value="1"/>
</dbReference>
<dbReference type="OrthoDB" id="9778870at2"/>
<evidence type="ECO:0000256" key="3">
    <source>
        <dbReference type="ARBA" id="ARBA00022741"/>
    </source>
</evidence>
<dbReference type="PANTHER" id="PTHR46743:SF2">
    <property type="entry name" value="TEICHOIC ACIDS EXPORT ATP-BINDING PROTEIN TAGH"/>
    <property type="match status" value="1"/>
</dbReference>
<dbReference type="Proteomes" id="UP000531216">
    <property type="component" value="Unassembled WGS sequence"/>
</dbReference>